<proteinExistence type="predicted"/>
<feature type="transmembrane region" description="Helical" evidence="2">
    <location>
        <begin position="39"/>
        <end position="58"/>
    </location>
</feature>
<dbReference type="EMBL" id="JABFCZ010000016">
    <property type="protein sequence ID" value="MBD1547584.1"/>
    <property type="molecule type" value="Genomic_DNA"/>
</dbReference>
<reference evidence="3" key="1">
    <citation type="submission" date="2020-05" db="EMBL/GenBank/DDBJ databases">
        <title>Identification of trans-AT polyketide cluster in two marine bacteria, producers of a novel glutaramide-containing polyketide sesbanimide D and analogs.</title>
        <authorList>
            <person name="Kacar D."/>
            <person name="Rodriguez P."/>
            <person name="Canedo L."/>
            <person name="Gonzalez E."/>
            <person name="Galan B."/>
            <person name="De La Calle F."/>
            <person name="Garcia J.L."/>
        </authorList>
    </citation>
    <scope>NUCLEOTIDE SEQUENCE</scope>
    <source>
        <strain evidence="3">PHM038</strain>
    </source>
</reference>
<evidence type="ECO:0000256" key="1">
    <source>
        <dbReference type="SAM" id="MobiDB-lite"/>
    </source>
</evidence>
<comment type="caution">
    <text evidence="3">The sequence shown here is derived from an EMBL/GenBank/DDBJ whole genome shotgun (WGS) entry which is preliminary data.</text>
</comment>
<name>A0A926S9T7_9HYPH</name>
<evidence type="ECO:0000313" key="3">
    <source>
        <dbReference type="EMBL" id="MBD1547584.1"/>
    </source>
</evidence>
<evidence type="ECO:0000313" key="4">
    <source>
        <dbReference type="Proteomes" id="UP000598467"/>
    </source>
</evidence>
<keyword evidence="2" id="KW-0812">Transmembrane</keyword>
<sequence>MTWAALAVLARQNPVDLAHAEAALENVRAWSSLLERVSGHLGLFAAAAAALGLLWWSYKRTKRVAQQEIAARLDAAMAALQQQAETEELPALPPDDRMKVVAAQMDELRSRLDGLIAAKGEQEEIIETGMHLFKMEQLHHQLDLLRRAEGEIGAALQAEQANEAPSGRLRTFFVSQGFHDTLGNAGKVLAICCLMAVIPASLVLTGPLALDRLDRKRIALMADTRSFEFAVARGEINQAWDEATQPTDEATPETVSLDEDDEQAASDLAQAFESRFVPDALVRSAARAGGQGAIRAYGREQARRAILSSAASRSQTLTVDHMPSAPASALDQQTDALLERSAKAGNGPRTPLGRQVQAEARDLARRNPGLWKRVKARLRTYQASFGAVAPPQRLQAIIVNQAIGDVLGNAGTPNSFWGEQARRFGANVSADAASAYSEASARGFLTDFARTGDLDGAAARTSARTVKAIPAANVEGLRRLSGIVPTSDAISTRLSDGRAILDARTLPVSDAAAARATARAARFSGQNVSAAATLVEFSDYFPGYEGQELETRRARTARALKLDGAPPARLHATQAVLRQSRVAARRAVSFGRLRGFSRIGGVLIGQNAEKGGQLRVDRFDWTLERREFRFRLAVAGEPVRSFGPFDPAIVHLALAYAADKRPTTVTMVTAPPLWDLRILHHPALVDTGLGCRARRLDQFADEVTNRVESLQELREIETLHAEGEIALYNLVRNIQVVKVAATEAGKSFISVNQAEPLVEDAARAKPDKRETLAAGIRLSDRGAPLVIASKPAYFDTQITALVDECRKKANDLTAFTGCASEAATRAATETLNRGQQWLAPPVEFQTWSGVRENDYRVAADLDFLTGQGEDALGPLRFMVQVAISSPAYFADPSKAWFDPGNLAPEEYADPEPWELAETAPRLNKEIVNLISQSSKHAEIYADMVAFTRLQRFFRNALDGAMSESFPLEELPKIAAATLPAVNAKAPTLRWNVRPGQVEAAMKKLLAEASSADNPSPGVATRACLDLAGRNDAAGIRPEQWHAACGTEILSEEHSKETVDRIAYLNELRDMRFDLDLPRDEALAARYYASGCPRP</sequence>
<accession>A0A926S9T7</accession>
<keyword evidence="2" id="KW-0472">Membrane</keyword>
<gene>
    <name evidence="3" type="ORF">HK439_15055</name>
</gene>
<keyword evidence="2" id="KW-1133">Transmembrane helix</keyword>
<organism evidence="3 4">
    <name type="scientific">Roseibium aggregatum</name>
    <dbReference type="NCBI Taxonomy" id="187304"/>
    <lineage>
        <taxon>Bacteria</taxon>
        <taxon>Pseudomonadati</taxon>
        <taxon>Pseudomonadota</taxon>
        <taxon>Alphaproteobacteria</taxon>
        <taxon>Hyphomicrobiales</taxon>
        <taxon>Stappiaceae</taxon>
        <taxon>Roseibium</taxon>
    </lineage>
</organism>
<dbReference type="Proteomes" id="UP000598467">
    <property type="component" value="Unassembled WGS sequence"/>
</dbReference>
<dbReference type="RefSeq" id="WP_190292342.1">
    <property type="nucleotide sequence ID" value="NZ_JABFCZ010000016.1"/>
</dbReference>
<evidence type="ECO:0000256" key="2">
    <source>
        <dbReference type="SAM" id="Phobius"/>
    </source>
</evidence>
<protein>
    <submittedName>
        <fullName evidence="3">Uncharacterized protein</fullName>
    </submittedName>
</protein>
<dbReference type="AlphaFoldDB" id="A0A926S9T7"/>
<feature type="region of interest" description="Disordered" evidence="1">
    <location>
        <begin position="241"/>
        <end position="262"/>
    </location>
</feature>
<feature type="transmembrane region" description="Helical" evidence="2">
    <location>
        <begin position="188"/>
        <end position="210"/>
    </location>
</feature>